<dbReference type="Proteomes" id="UP001183246">
    <property type="component" value="Unassembled WGS sequence"/>
</dbReference>
<evidence type="ECO:0000313" key="1">
    <source>
        <dbReference type="EMBL" id="MDT0346446.1"/>
    </source>
</evidence>
<comment type="caution">
    <text evidence="1">The sequence shown here is derived from an EMBL/GenBank/DDBJ whole genome shotgun (WGS) entry which is preliminary data.</text>
</comment>
<keyword evidence="2" id="KW-1185">Reference proteome</keyword>
<organism evidence="1 2">
    <name type="scientific">Streptomyces litchfieldiae</name>
    <dbReference type="NCBI Taxonomy" id="3075543"/>
    <lineage>
        <taxon>Bacteria</taxon>
        <taxon>Bacillati</taxon>
        <taxon>Actinomycetota</taxon>
        <taxon>Actinomycetes</taxon>
        <taxon>Kitasatosporales</taxon>
        <taxon>Streptomycetaceae</taxon>
        <taxon>Streptomyces</taxon>
    </lineage>
</organism>
<gene>
    <name evidence="1" type="ORF">RM590_28260</name>
</gene>
<proteinExistence type="predicted"/>
<sequence length="41" mass="4534">MAILLLDIAITGANILNATRLYAAVFRQARSRIKRFKGISS</sequence>
<dbReference type="EMBL" id="JAVREL010000020">
    <property type="protein sequence ID" value="MDT0346446.1"/>
    <property type="molecule type" value="Genomic_DNA"/>
</dbReference>
<protein>
    <submittedName>
        <fullName evidence="1">Uncharacterized protein</fullName>
    </submittedName>
</protein>
<reference evidence="2" key="1">
    <citation type="submission" date="2023-07" db="EMBL/GenBank/DDBJ databases">
        <title>30 novel species of actinomycetes from the DSMZ collection.</title>
        <authorList>
            <person name="Nouioui I."/>
        </authorList>
    </citation>
    <scope>NUCLEOTIDE SEQUENCE [LARGE SCALE GENOMIC DNA]</scope>
    <source>
        <strain evidence="2">DSM 44938</strain>
    </source>
</reference>
<name>A0ABU2MXQ6_9ACTN</name>
<dbReference type="RefSeq" id="WP_311707568.1">
    <property type="nucleotide sequence ID" value="NZ_JAVREL010000020.1"/>
</dbReference>
<accession>A0ABU2MXQ6</accession>
<evidence type="ECO:0000313" key="2">
    <source>
        <dbReference type="Proteomes" id="UP001183246"/>
    </source>
</evidence>